<name>A0A0D4CL68_LIMMU</name>
<comment type="similarity">
    <text evidence="1">Belongs to the UPF0177 family.</text>
</comment>
<feature type="transmembrane region" description="Helical" evidence="2">
    <location>
        <begin position="34"/>
        <end position="52"/>
    </location>
</feature>
<dbReference type="Proteomes" id="UP000003645">
    <property type="component" value="Chromosome"/>
</dbReference>
<feature type="transmembrane region" description="Helical" evidence="2">
    <location>
        <begin position="149"/>
        <end position="168"/>
    </location>
</feature>
<protein>
    <recommendedName>
        <fullName evidence="3">CAAX prenyl protease 2/Lysostaphin resistance protein A-like domain-containing protein</fullName>
    </recommendedName>
</protein>
<feature type="transmembrane region" description="Helical" evidence="2">
    <location>
        <begin position="198"/>
        <end position="214"/>
    </location>
</feature>
<keyword evidence="2" id="KW-1133">Transmembrane helix</keyword>
<feature type="transmembrane region" description="Helical" evidence="2">
    <location>
        <begin position="12"/>
        <end position="28"/>
    </location>
</feature>
<evidence type="ECO:0000256" key="1">
    <source>
        <dbReference type="ARBA" id="ARBA00009067"/>
    </source>
</evidence>
<dbReference type="RefSeq" id="WP_006499512.1">
    <property type="nucleotide sequence ID" value="NZ_CP011013.1"/>
</dbReference>
<dbReference type="Pfam" id="PF02517">
    <property type="entry name" value="Rce1-like"/>
    <property type="match status" value="1"/>
</dbReference>
<feature type="transmembrane region" description="Helical" evidence="2">
    <location>
        <begin position="64"/>
        <end position="90"/>
    </location>
</feature>
<evidence type="ECO:0000313" key="5">
    <source>
        <dbReference type="Proteomes" id="UP000003645"/>
    </source>
</evidence>
<evidence type="ECO:0000256" key="2">
    <source>
        <dbReference type="SAM" id="Phobius"/>
    </source>
</evidence>
<dbReference type="AlphaFoldDB" id="A0A0D4CL68"/>
<keyword evidence="2" id="KW-0812">Transmembrane</keyword>
<dbReference type="GO" id="GO:0004175">
    <property type="term" value="F:endopeptidase activity"/>
    <property type="evidence" value="ECO:0007669"/>
    <property type="project" value="UniProtKB-ARBA"/>
</dbReference>
<dbReference type="KEGG" id="lmu:LBLM1_05905"/>
<reference evidence="4 5" key="1">
    <citation type="journal article" date="2012" name="J. Bacteriol.">
        <title>Genome sequence of Lactobacillus mucosae LM1, isolated from piglet feces.</title>
        <authorList>
            <person name="Lee J.H."/>
            <person name="Valeriano V.D."/>
            <person name="Shin Y.R."/>
            <person name="Chae J.P."/>
            <person name="Kim G.B."/>
            <person name="Ham J.S."/>
            <person name="Chun J."/>
            <person name="Kang D.K."/>
        </authorList>
    </citation>
    <scope>NUCLEOTIDE SEQUENCE [LARGE SCALE GENOMIC DNA]</scope>
    <source>
        <strain evidence="4 5">LM1</strain>
    </source>
</reference>
<proteinExistence type="inferred from homology"/>
<organism evidence="4 5">
    <name type="scientific">Limosilactobacillus mucosae LM1</name>
    <dbReference type="NCBI Taxonomy" id="1130798"/>
    <lineage>
        <taxon>Bacteria</taxon>
        <taxon>Bacillati</taxon>
        <taxon>Bacillota</taxon>
        <taxon>Bacilli</taxon>
        <taxon>Lactobacillales</taxon>
        <taxon>Lactobacillaceae</taxon>
        <taxon>Limosilactobacillus</taxon>
    </lineage>
</organism>
<dbReference type="EMBL" id="CP011013">
    <property type="protein sequence ID" value="AJT50611.1"/>
    <property type="molecule type" value="Genomic_DNA"/>
</dbReference>
<dbReference type="InterPro" id="IPR003675">
    <property type="entry name" value="Rce1/LyrA-like_dom"/>
</dbReference>
<evidence type="ECO:0000313" key="4">
    <source>
        <dbReference type="EMBL" id="AJT50611.1"/>
    </source>
</evidence>
<keyword evidence="5" id="KW-1185">Reference proteome</keyword>
<sequence>MAGQDNARKDWLIIGLYYLIWLGSAFIATKTPYLSSYVLAGLYTFMLIAIFWRSEALKQPLNINVLKGVGWGLIAWGTVLLTMLGVSLLTKDAMLGSSNTGLILTMMRKHWPYIGYIVIVAPLLEEIVFRQCLYRRLDKWMTRHWPGMLSKAQFLVAAMIVALFFGMMHGDTSSWEYVLISLLLQVLYRHYGDLRVNMAAHVTFNLATLIALLVI</sequence>
<feature type="domain" description="CAAX prenyl protease 2/Lysostaphin resistance protein A-like" evidence="3">
    <location>
        <begin position="111"/>
        <end position="206"/>
    </location>
</feature>
<dbReference type="GO" id="GO:0080120">
    <property type="term" value="P:CAAX-box protein maturation"/>
    <property type="evidence" value="ECO:0007669"/>
    <property type="project" value="UniProtKB-ARBA"/>
</dbReference>
<keyword evidence="2" id="KW-0472">Membrane</keyword>
<dbReference type="STRING" id="1130798.LBLM1_05905"/>
<dbReference type="OrthoDB" id="2194912at2"/>
<gene>
    <name evidence="4" type="ORF">LBLM1_05905</name>
</gene>
<evidence type="ECO:0000259" key="3">
    <source>
        <dbReference type="Pfam" id="PF02517"/>
    </source>
</evidence>
<feature type="transmembrane region" description="Helical" evidence="2">
    <location>
        <begin position="110"/>
        <end position="129"/>
    </location>
</feature>
<dbReference type="HOGENOM" id="CLU_1244022_0_0_9"/>
<accession>A0A0D4CL68</accession>